<sequence>MHRWQAPQRRDDRGDGAPSARARLRRHRDASGPGARVTPELAAGLTGQPILPDAVVALGGGHGLSASLAALRRVVDDLTAVVTVADNGGSSGRLREEFGVLPPGDLRMALAALCGDDEWGQTWAKVLQHRFAGEGEMKGHSLGNLLIVALWEQLGEHVDGLDWVGRLLDARGRVLPMTLAGVDLCAEVIGHDPTQRDARSTVRGQVQVATTPGRITSVSLDPATAPACPEAVAAVLAADWIVLGPGSWYSSVIPHLLVPELRQALVETDAKILVVLNLGEQKGETDGYAPEDHVAALLEHAPGLRIHTVLADVASVPDPVALEGALGTHGAQLVLAEVAVAGSTTQHDPVRLADAYARIFGGVESFAPWR</sequence>
<feature type="region of interest" description="Disordered" evidence="3">
    <location>
        <begin position="1"/>
        <end position="37"/>
    </location>
</feature>
<proteinExistence type="inferred from homology"/>
<dbReference type="PANTHER" id="PTHR30135">
    <property type="entry name" value="UNCHARACTERIZED PROTEIN YVCK-RELATED"/>
    <property type="match status" value="1"/>
</dbReference>
<name>A0A4R1CHA7_9ACTN</name>
<comment type="function">
    <text evidence="2">Required for morphogenesis under gluconeogenic growth conditions.</text>
</comment>
<dbReference type="InterPro" id="IPR010119">
    <property type="entry name" value="Gluconeogen_factor"/>
</dbReference>
<evidence type="ECO:0000313" key="5">
    <source>
        <dbReference type="Proteomes" id="UP000295453"/>
    </source>
</evidence>
<comment type="similarity">
    <text evidence="2">Belongs to the gluconeogenesis factor family.</text>
</comment>
<evidence type="ECO:0000256" key="2">
    <source>
        <dbReference type="HAMAP-Rule" id="MF_00973"/>
    </source>
</evidence>
<dbReference type="NCBIfam" id="TIGR01826">
    <property type="entry name" value="CofD_related"/>
    <property type="match status" value="1"/>
</dbReference>
<evidence type="ECO:0000313" key="4">
    <source>
        <dbReference type="EMBL" id="TCJ30793.1"/>
    </source>
</evidence>
<organism evidence="4 5">
    <name type="scientific">Nocardioides jejuensis</name>
    <dbReference type="NCBI Taxonomy" id="2502782"/>
    <lineage>
        <taxon>Bacteria</taxon>
        <taxon>Bacillati</taxon>
        <taxon>Actinomycetota</taxon>
        <taxon>Actinomycetes</taxon>
        <taxon>Propionibacteriales</taxon>
        <taxon>Nocardioidaceae</taxon>
        <taxon>Nocardioides</taxon>
    </lineage>
</organism>
<keyword evidence="5" id="KW-1185">Reference proteome</keyword>
<comment type="subcellular location">
    <subcellularLocation>
        <location evidence="2">Cytoplasm</location>
    </subcellularLocation>
</comment>
<keyword evidence="1 2" id="KW-0963">Cytoplasm</keyword>
<dbReference type="GO" id="GO:0043743">
    <property type="term" value="F:LPPG:FO 2-phospho-L-lactate transferase activity"/>
    <property type="evidence" value="ECO:0007669"/>
    <property type="project" value="InterPro"/>
</dbReference>
<dbReference type="SUPFAM" id="SSF142338">
    <property type="entry name" value="CofD-like"/>
    <property type="match status" value="1"/>
</dbReference>
<gene>
    <name evidence="4" type="primary">yvcK</name>
    <name evidence="4" type="ORF">EPD65_01790</name>
</gene>
<reference evidence="4 5" key="1">
    <citation type="submission" date="2019-03" db="EMBL/GenBank/DDBJ databases">
        <authorList>
            <person name="Kim M.K.M."/>
        </authorList>
    </citation>
    <scope>NUCLEOTIDE SEQUENCE [LARGE SCALE GENOMIC DNA]</scope>
    <source>
        <strain evidence="4 5">18JY15-6</strain>
    </source>
</reference>
<dbReference type="Pfam" id="PF01933">
    <property type="entry name" value="CofD"/>
    <property type="match status" value="1"/>
</dbReference>
<dbReference type="HAMAP" id="MF_00973">
    <property type="entry name" value="Gluconeogen_factor"/>
    <property type="match status" value="1"/>
</dbReference>
<dbReference type="EMBL" id="SJZJ01000002">
    <property type="protein sequence ID" value="TCJ30793.1"/>
    <property type="molecule type" value="Genomic_DNA"/>
</dbReference>
<dbReference type="PANTHER" id="PTHR30135:SF3">
    <property type="entry name" value="GLUCONEOGENESIS FACTOR-RELATED"/>
    <property type="match status" value="1"/>
</dbReference>
<dbReference type="AlphaFoldDB" id="A0A4R1CHA7"/>
<dbReference type="GO" id="GO:0005737">
    <property type="term" value="C:cytoplasm"/>
    <property type="evidence" value="ECO:0007669"/>
    <property type="project" value="UniProtKB-SubCell"/>
</dbReference>
<evidence type="ECO:0000256" key="3">
    <source>
        <dbReference type="SAM" id="MobiDB-lite"/>
    </source>
</evidence>
<dbReference type="GO" id="GO:0008360">
    <property type="term" value="P:regulation of cell shape"/>
    <property type="evidence" value="ECO:0007669"/>
    <property type="project" value="UniProtKB-UniRule"/>
</dbReference>
<accession>A0A4R1CHA7</accession>
<comment type="caution">
    <text evidence="4">The sequence shown here is derived from an EMBL/GenBank/DDBJ whole genome shotgun (WGS) entry which is preliminary data.</text>
</comment>
<protein>
    <recommendedName>
        <fullName evidence="2">Putative gluconeogenesis factor</fullName>
    </recommendedName>
</protein>
<dbReference type="CDD" id="cd07187">
    <property type="entry name" value="YvcK_like"/>
    <property type="match status" value="1"/>
</dbReference>
<dbReference type="OrthoDB" id="9783842at2"/>
<evidence type="ECO:0000256" key="1">
    <source>
        <dbReference type="ARBA" id="ARBA00022490"/>
    </source>
</evidence>
<dbReference type="Proteomes" id="UP000295453">
    <property type="component" value="Unassembled WGS sequence"/>
</dbReference>
<dbReference type="Gene3D" id="3.40.50.10680">
    <property type="entry name" value="CofD-like domains"/>
    <property type="match status" value="1"/>
</dbReference>
<dbReference type="InterPro" id="IPR038136">
    <property type="entry name" value="CofD-like_dom_sf"/>
</dbReference>
<dbReference type="InterPro" id="IPR002882">
    <property type="entry name" value="CofD"/>
</dbReference>